<organism evidence="1 2">
    <name type="scientific">Amycolatopsis albispora</name>
    <dbReference type="NCBI Taxonomy" id="1804986"/>
    <lineage>
        <taxon>Bacteria</taxon>
        <taxon>Bacillati</taxon>
        <taxon>Actinomycetota</taxon>
        <taxon>Actinomycetes</taxon>
        <taxon>Pseudonocardiales</taxon>
        <taxon>Pseudonocardiaceae</taxon>
        <taxon>Amycolatopsis</taxon>
    </lineage>
</organism>
<gene>
    <name evidence="1" type="ORF">A4R43_14045</name>
</gene>
<evidence type="ECO:0008006" key="3">
    <source>
        <dbReference type="Google" id="ProtNLM"/>
    </source>
</evidence>
<name>A0A344L653_9PSEU</name>
<sequence length="574" mass="61260">MLTWLSALDKTALAAVLARRPLVTEAPRPRRLADIAVRLHDEASMIEAIADLTAPGVQFLRAAQLCRALGREVTIPAVAELLGTTASVVEPLVATLEERALAWPLPSGALGVCVAFDPYAYGVHGLGMPMAELLDGLDARGLRTLCAQHGVPGRKELLALFRDGERMRALIAEAPADTRALLHDLAWHGPERADVLPMDPENARAEDFPAGWAVERALLFATFFTEVHMPLEVALAVRGPGYHLPFDPEPPEVTTVAVDQARIEPEAAEATLRLLARYRATIDSAAAEPLALRKTGQVGARMVNRLTKQTGGTRAEIELVLALALKAGLLEATPEGTLVPSGEAIRLQAEPDGTTLVALLSIWWEAADHPDDPESAQHEIAGARIRSRLLPLLGSFGPGRGQADAAALTARVSWLTPLVVADVVEDQIRQALADAELLGLTRAGTLTELGRAVVEAAEGTILRTNAPGLLAAAGKLTEPGPAPYAEPAREDPAELAGRLLEVPAVGPEPDFDALARALRLPEDRLGPFLAGAPIELEYGGEVILAVAPEPHGDSVEVWDVKRREYRLLRTSDIR</sequence>
<protein>
    <recommendedName>
        <fullName evidence="3">Helicase XPB/Ssl2 N-terminal domain-containing protein</fullName>
    </recommendedName>
</protein>
<dbReference type="EMBL" id="CP015163">
    <property type="protein sequence ID" value="AXB43527.1"/>
    <property type="molecule type" value="Genomic_DNA"/>
</dbReference>
<accession>A0A344L653</accession>
<reference evidence="1 2" key="1">
    <citation type="submission" date="2016-04" db="EMBL/GenBank/DDBJ databases">
        <title>Complete genome sequence and analysis of deep-sea sediment isolate, Amycolatopsis sp. WP1.</title>
        <authorList>
            <person name="Wang H."/>
            <person name="Chen S."/>
            <person name="Wu Q."/>
        </authorList>
    </citation>
    <scope>NUCLEOTIDE SEQUENCE [LARGE SCALE GENOMIC DNA]</scope>
    <source>
        <strain evidence="1 2">WP1</strain>
    </source>
</reference>
<proteinExistence type="predicted"/>
<dbReference type="Proteomes" id="UP000250434">
    <property type="component" value="Chromosome"/>
</dbReference>
<keyword evidence="2" id="KW-1185">Reference proteome</keyword>
<dbReference type="OrthoDB" id="3415124at2"/>
<evidence type="ECO:0000313" key="1">
    <source>
        <dbReference type="EMBL" id="AXB43527.1"/>
    </source>
</evidence>
<dbReference type="KEGG" id="aab:A4R43_14045"/>
<dbReference type="AlphaFoldDB" id="A0A344L653"/>
<evidence type="ECO:0000313" key="2">
    <source>
        <dbReference type="Proteomes" id="UP000250434"/>
    </source>
</evidence>